<dbReference type="Proteomes" id="UP000008144">
    <property type="component" value="Chromosome 12"/>
</dbReference>
<reference evidence="2" key="1">
    <citation type="journal article" date="2002" name="Science">
        <title>The draft genome of Ciona intestinalis: insights into chordate and vertebrate origins.</title>
        <authorList>
            <person name="Dehal P."/>
            <person name="Satou Y."/>
            <person name="Campbell R.K."/>
            <person name="Chapman J."/>
            <person name="Degnan B."/>
            <person name="De Tomaso A."/>
            <person name="Davidson B."/>
            <person name="Di Gregorio A."/>
            <person name="Gelpke M."/>
            <person name="Goodstein D.M."/>
            <person name="Harafuji N."/>
            <person name="Hastings K.E."/>
            <person name="Ho I."/>
            <person name="Hotta K."/>
            <person name="Huang W."/>
            <person name="Kawashima T."/>
            <person name="Lemaire P."/>
            <person name="Martinez D."/>
            <person name="Meinertzhagen I.A."/>
            <person name="Necula S."/>
            <person name="Nonaka M."/>
            <person name="Putnam N."/>
            <person name="Rash S."/>
            <person name="Saiga H."/>
            <person name="Satake M."/>
            <person name="Terry A."/>
            <person name="Yamada L."/>
            <person name="Wang H.G."/>
            <person name="Awazu S."/>
            <person name="Azumi K."/>
            <person name="Boore J."/>
            <person name="Branno M."/>
            <person name="Chin-Bow S."/>
            <person name="DeSantis R."/>
            <person name="Doyle S."/>
            <person name="Francino P."/>
            <person name="Keys D.N."/>
            <person name="Haga S."/>
            <person name="Hayashi H."/>
            <person name="Hino K."/>
            <person name="Imai K.S."/>
            <person name="Inaba K."/>
            <person name="Kano S."/>
            <person name="Kobayashi K."/>
            <person name="Kobayashi M."/>
            <person name="Lee B.I."/>
            <person name="Makabe K.W."/>
            <person name="Manohar C."/>
            <person name="Matassi G."/>
            <person name="Medina M."/>
            <person name="Mochizuki Y."/>
            <person name="Mount S."/>
            <person name="Morishita T."/>
            <person name="Miura S."/>
            <person name="Nakayama A."/>
            <person name="Nishizaka S."/>
            <person name="Nomoto H."/>
            <person name="Ohta F."/>
            <person name="Oishi K."/>
            <person name="Rigoutsos I."/>
            <person name="Sano M."/>
            <person name="Sasaki A."/>
            <person name="Sasakura Y."/>
            <person name="Shoguchi E."/>
            <person name="Shin-i T."/>
            <person name="Spagnuolo A."/>
            <person name="Stainier D."/>
            <person name="Suzuki M.M."/>
            <person name="Tassy O."/>
            <person name="Takatori N."/>
            <person name="Tokuoka M."/>
            <person name="Yagi K."/>
            <person name="Yoshizaki F."/>
            <person name="Wada S."/>
            <person name="Zhang C."/>
            <person name="Hyatt P.D."/>
            <person name="Larimer F."/>
            <person name="Detter C."/>
            <person name="Doggett N."/>
            <person name="Glavina T."/>
            <person name="Hawkins T."/>
            <person name="Richardson P."/>
            <person name="Lucas S."/>
            <person name="Kohara Y."/>
            <person name="Levine M."/>
            <person name="Satoh N."/>
            <person name="Rokhsar D.S."/>
        </authorList>
    </citation>
    <scope>NUCLEOTIDE SEQUENCE [LARGE SCALE GENOMIC DNA]</scope>
</reference>
<accession>H2Y2X5</accession>
<dbReference type="AlphaFoldDB" id="H2Y2X5"/>
<protein>
    <submittedName>
        <fullName evidence="1">Uncharacterized protein</fullName>
    </submittedName>
</protein>
<organism evidence="1 2">
    <name type="scientific">Ciona intestinalis</name>
    <name type="common">Transparent sea squirt</name>
    <name type="synonym">Ascidia intestinalis</name>
    <dbReference type="NCBI Taxonomy" id="7719"/>
    <lineage>
        <taxon>Eukaryota</taxon>
        <taxon>Metazoa</taxon>
        <taxon>Chordata</taxon>
        <taxon>Tunicata</taxon>
        <taxon>Ascidiacea</taxon>
        <taxon>Phlebobranchia</taxon>
        <taxon>Cionidae</taxon>
        <taxon>Ciona</taxon>
    </lineage>
</organism>
<dbReference type="InParanoid" id="H2Y2X5"/>
<dbReference type="HOGENOM" id="CLU_2811591_0_0_1"/>
<evidence type="ECO:0000313" key="2">
    <source>
        <dbReference type="Proteomes" id="UP000008144"/>
    </source>
</evidence>
<dbReference type="EMBL" id="EAAA01001019">
    <property type="status" value="NOT_ANNOTATED_CDS"/>
    <property type="molecule type" value="Genomic_DNA"/>
</dbReference>
<reference evidence="1" key="2">
    <citation type="journal article" date="2008" name="Genome Biol.">
        <title>Improved genome assembly and evidence-based global gene model set for the chordate Ciona intestinalis: new insight into intron and operon populations.</title>
        <authorList>
            <person name="Satou Y."/>
            <person name="Mineta K."/>
            <person name="Ogasawara M."/>
            <person name="Sasakura Y."/>
            <person name="Shoguchi E."/>
            <person name="Ueno K."/>
            <person name="Yamada L."/>
            <person name="Matsumoto J."/>
            <person name="Wasserscheid J."/>
            <person name="Dewar K."/>
            <person name="Wiley G.B."/>
            <person name="Macmil S.L."/>
            <person name="Roe B.A."/>
            <person name="Zeller R.W."/>
            <person name="Hastings K.E."/>
            <person name="Lemaire P."/>
            <person name="Lindquist E."/>
            <person name="Endo T."/>
            <person name="Hotta K."/>
            <person name="Inaba K."/>
        </authorList>
    </citation>
    <scope>NUCLEOTIDE SEQUENCE [LARGE SCALE GENOMIC DNA]</scope>
    <source>
        <strain evidence="1">wild type</strain>
    </source>
</reference>
<reference evidence="1" key="3">
    <citation type="submission" date="2025-08" db="UniProtKB">
        <authorList>
            <consortium name="Ensembl"/>
        </authorList>
    </citation>
    <scope>IDENTIFICATION</scope>
</reference>
<reference evidence="1" key="4">
    <citation type="submission" date="2025-09" db="UniProtKB">
        <authorList>
            <consortium name="Ensembl"/>
        </authorList>
    </citation>
    <scope>IDENTIFICATION</scope>
</reference>
<evidence type="ECO:0000313" key="1">
    <source>
        <dbReference type="Ensembl" id="ENSCINP00000036260.1"/>
    </source>
</evidence>
<dbReference type="Ensembl" id="ENSCINT00000032333.1">
    <property type="protein sequence ID" value="ENSCINP00000036260.1"/>
    <property type="gene ID" value="ENSCING00000020045.1"/>
</dbReference>
<name>H2Y2X5_CIOIN</name>
<proteinExistence type="predicted"/>
<keyword evidence="2" id="KW-1185">Reference proteome</keyword>
<sequence length="67" mass="8017">MGRRMRIEAAQTDGYVKINMQFKLGRKTCYTKPINKQENFCQKETKVNFYSQQKFNENFCQIVEVTI</sequence>